<dbReference type="Proteomes" id="UP000747013">
    <property type="component" value="Unassembled WGS sequence"/>
</dbReference>
<reference evidence="2" key="4">
    <citation type="submission" date="2021-09" db="EMBL/GenBank/DDBJ databases">
        <authorList>
            <person name="Gilroy R."/>
        </authorList>
    </citation>
    <scope>NUCLEOTIDE SEQUENCE</scope>
    <source>
        <strain evidence="2">7886</strain>
    </source>
</reference>
<evidence type="ECO:0000256" key="1">
    <source>
        <dbReference type="SAM" id="Phobius"/>
    </source>
</evidence>
<keyword evidence="4" id="KW-1185">Reference proteome</keyword>
<evidence type="ECO:0000313" key="4">
    <source>
        <dbReference type="Proteomes" id="UP000295257"/>
    </source>
</evidence>
<protein>
    <submittedName>
        <fullName evidence="2">DUF3923 family protein</fullName>
    </submittedName>
</protein>
<dbReference type="Proteomes" id="UP000295257">
    <property type="component" value="Unassembled WGS sequence"/>
</dbReference>
<dbReference type="EMBL" id="PUFN01000017">
    <property type="protein sequence ID" value="TDG72225.1"/>
    <property type="molecule type" value="Genomic_DNA"/>
</dbReference>
<dbReference type="AlphaFoldDB" id="A0A4R5NEW8"/>
<gene>
    <name evidence="3" type="ORF">C5L30_001036</name>
    <name evidence="2" type="ORF">K8V88_07330</name>
</gene>
<feature type="transmembrane region" description="Helical" evidence="1">
    <location>
        <begin position="44"/>
        <end position="64"/>
    </location>
</feature>
<accession>A0A4R5NEW8</accession>
<feature type="transmembrane region" description="Helical" evidence="1">
    <location>
        <begin position="7"/>
        <end position="24"/>
    </location>
</feature>
<comment type="caution">
    <text evidence="3">The sequence shown here is derived from an EMBL/GenBank/DDBJ whole genome shotgun (WGS) entry which is preliminary data.</text>
</comment>
<proteinExistence type="predicted"/>
<sequence length="69" mass="7952">MKTWWKFNFFWLVMFVIGVLWIMVRKVDGAGVVQNGYAKSISLLVLLAFAILIAVCQSIIFIVMKKRAK</sequence>
<evidence type="ECO:0000313" key="2">
    <source>
        <dbReference type="EMBL" id="HJF87234.1"/>
    </source>
</evidence>
<keyword evidence="1" id="KW-0812">Transmembrane</keyword>
<reference evidence="2" key="3">
    <citation type="journal article" date="2021" name="PeerJ">
        <title>Extensive microbial diversity within the chicken gut microbiome revealed by metagenomics and culture.</title>
        <authorList>
            <person name="Gilroy R."/>
            <person name="Ravi A."/>
            <person name="Getino M."/>
            <person name="Pursley I."/>
            <person name="Horton D.L."/>
            <person name="Alikhan N.F."/>
            <person name="Baker D."/>
            <person name="Gharbi K."/>
            <person name="Hall N."/>
            <person name="Watson M."/>
            <person name="Adriaenssens E.M."/>
            <person name="Foster-Nyarko E."/>
            <person name="Jarju S."/>
            <person name="Secka A."/>
            <person name="Antonio M."/>
            <person name="Oren A."/>
            <person name="Chaudhuri R.R."/>
            <person name="La Ragione R."/>
            <person name="Hildebrand F."/>
            <person name="Pallen M.J."/>
        </authorList>
    </citation>
    <scope>NUCLEOTIDE SEQUENCE</scope>
    <source>
        <strain evidence="2">7886</strain>
    </source>
</reference>
<dbReference type="OrthoDB" id="2413843at2"/>
<reference evidence="3 4" key="1">
    <citation type="journal article" date="2019" name="Appl. Microbiol. Biotechnol.">
        <title>Uncovering carbohydrate metabolism through a genotype-phenotype association study of 56 lactic acid bacteria genomes.</title>
        <authorList>
            <person name="Buron-Moles G."/>
            <person name="Chailyan A."/>
            <person name="Dolejs I."/>
            <person name="Forster J."/>
            <person name="Miks M.H."/>
        </authorList>
    </citation>
    <scope>NUCLEOTIDE SEQUENCE [LARGE SCALE GENOMIC DNA]</scope>
    <source>
        <strain evidence="3 4">ATCC 29644</strain>
    </source>
</reference>
<reference evidence="3" key="2">
    <citation type="submission" date="2019-02" db="EMBL/GenBank/DDBJ databases">
        <authorList>
            <person name="Buron G."/>
            <person name="Chaylann A."/>
            <person name="Dolejs I."/>
            <person name="Forster J."/>
            <person name="Miks M.H."/>
        </authorList>
    </citation>
    <scope>NUCLEOTIDE SEQUENCE</scope>
    <source>
        <strain evidence="3">ATCC 29644</strain>
    </source>
</reference>
<dbReference type="RefSeq" id="WP_010019975.1">
    <property type="nucleotide sequence ID" value="NZ_CAJJMR010000032.1"/>
</dbReference>
<dbReference type="Pfam" id="PF13061">
    <property type="entry name" value="DUF3923"/>
    <property type="match status" value="1"/>
</dbReference>
<keyword evidence="1" id="KW-1133">Transmembrane helix</keyword>
<dbReference type="InterPro" id="IPR025037">
    <property type="entry name" value="DUF3923"/>
</dbReference>
<dbReference type="EMBL" id="DYWC01000168">
    <property type="protein sequence ID" value="HJF87234.1"/>
    <property type="molecule type" value="Genomic_DNA"/>
</dbReference>
<keyword evidence="1" id="KW-0472">Membrane</keyword>
<evidence type="ECO:0000313" key="3">
    <source>
        <dbReference type="EMBL" id="TDG72225.1"/>
    </source>
</evidence>
<organism evidence="3 4">
    <name type="scientific">Companilactobacillus farciminis</name>
    <dbReference type="NCBI Taxonomy" id="1612"/>
    <lineage>
        <taxon>Bacteria</taxon>
        <taxon>Bacillati</taxon>
        <taxon>Bacillota</taxon>
        <taxon>Bacilli</taxon>
        <taxon>Lactobacillales</taxon>
        <taxon>Lactobacillaceae</taxon>
        <taxon>Companilactobacillus</taxon>
    </lineage>
</organism>
<name>A0A4R5NEW8_9LACO</name>